<proteinExistence type="predicted"/>
<accession>A0A1L9NWR5</accession>
<dbReference type="PANTHER" id="PTHR30136:SF24">
    <property type="entry name" value="HTH-TYPE TRANSCRIPTIONAL REPRESSOR ALLR"/>
    <property type="match status" value="1"/>
</dbReference>
<evidence type="ECO:0000313" key="7">
    <source>
        <dbReference type="Proteomes" id="UP000184514"/>
    </source>
</evidence>
<keyword evidence="3" id="KW-0804">Transcription</keyword>
<dbReference type="STRING" id="696762.PFRI_20460"/>
<dbReference type="Pfam" id="PF01614">
    <property type="entry name" value="IclR_C"/>
    <property type="match status" value="1"/>
</dbReference>
<dbReference type="AlphaFoldDB" id="A0A1L9NWR5"/>
<name>A0A1L9NWR5_9RHOB</name>
<dbReference type="SUPFAM" id="SSF46785">
    <property type="entry name" value="Winged helix' DNA-binding domain"/>
    <property type="match status" value="1"/>
</dbReference>
<dbReference type="InterPro" id="IPR029016">
    <property type="entry name" value="GAF-like_dom_sf"/>
</dbReference>
<gene>
    <name evidence="6" type="primary">kipR</name>
    <name evidence="6" type="ORF">PFRI_20460</name>
</gene>
<dbReference type="PROSITE" id="PS51077">
    <property type="entry name" value="HTH_ICLR"/>
    <property type="match status" value="1"/>
</dbReference>
<evidence type="ECO:0000313" key="6">
    <source>
        <dbReference type="EMBL" id="OJI93745.1"/>
    </source>
</evidence>
<dbReference type="GO" id="GO:0003677">
    <property type="term" value="F:DNA binding"/>
    <property type="evidence" value="ECO:0007669"/>
    <property type="project" value="UniProtKB-KW"/>
</dbReference>
<dbReference type="InterPro" id="IPR036388">
    <property type="entry name" value="WH-like_DNA-bd_sf"/>
</dbReference>
<evidence type="ECO:0000256" key="3">
    <source>
        <dbReference type="ARBA" id="ARBA00023163"/>
    </source>
</evidence>
<dbReference type="InterPro" id="IPR014757">
    <property type="entry name" value="Tscrpt_reg_IclR_C"/>
</dbReference>
<evidence type="ECO:0000256" key="1">
    <source>
        <dbReference type="ARBA" id="ARBA00023015"/>
    </source>
</evidence>
<feature type="domain" description="HTH iclR-type" evidence="4">
    <location>
        <begin position="2"/>
        <end position="64"/>
    </location>
</feature>
<keyword evidence="7" id="KW-1185">Reference proteome</keyword>
<dbReference type="EMBL" id="MLCB01000133">
    <property type="protein sequence ID" value="OJI93745.1"/>
    <property type="molecule type" value="Genomic_DNA"/>
</dbReference>
<sequence length="254" mass="27498">MMGTVDKALSLMRFFSPQIPELGLSELARKSGFDKATTLRCLNALERNGFVEQDVLSRKYRVGLSPFHLAQIREQSFPVESIIAEHLDALATRVGETAHGTLMAGRDPVTVAISSPNRALFVHVSPSTALPWHATASGIAIAAHLPDEAQKELLDRLEFAPYTPKTPSNKEDMRTEWNVCRESGIACVQSTFEDDVVGTAAPIFGQTGHAVGSVAIASVALRMTPDLQTQIASELRRVSQIITNKIGGVLPVNL</sequence>
<dbReference type="InterPro" id="IPR005471">
    <property type="entry name" value="Tscrpt_reg_IclR_N"/>
</dbReference>
<protein>
    <submittedName>
        <fullName evidence="6">HTH-type transcriptional regulator KipR</fullName>
    </submittedName>
</protein>
<feature type="domain" description="IclR-ED" evidence="5">
    <location>
        <begin position="65"/>
        <end position="248"/>
    </location>
</feature>
<dbReference type="InterPro" id="IPR050707">
    <property type="entry name" value="HTH_MetabolicPath_Reg"/>
</dbReference>
<dbReference type="GO" id="GO:0003700">
    <property type="term" value="F:DNA-binding transcription factor activity"/>
    <property type="evidence" value="ECO:0007669"/>
    <property type="project" value="TreeGrafter"/>
</dbReference>
<keyword evidence="2" id="KW-0238">DNA-binding</keyword>
<evidence type="ECO:0000259" key="5">
    <source>
        <dbReference type="PROSITE" id="PS51078"/>
    </source>
</evidence>
<evidence type="ECO:0000256" key="2">
    <source>
        <dbReference type="ARBA" id="ARBA00023125"/>
    </source>
</evidence>
<comment type="caution">
    <text evidence="6">The sequence shown here is derived from an EMBL/GenBank/DDBJ whole genome shotgun (WGS) entry which is preliminary data.</text>
</comment>
<dbReference type="Gene3D" id="3.30.450.40">
    <property type="match status" value="1"/>
</dbReference>
<dbReference type="Proteomes" id="UP000184514">
    <property type="component" value="Unassembled WGS sequence"/>
</dbReference>
<organism evidence="6 7">
    <name type="scientific">Planktotalea frisia</name>
    <dbReference type="NCBI Taxonomy" id="696762"/>
    <lineage>
        <taxon>Bacteria</taxon>
        <taxon>Pseudomonadati</taxon>
        <taxon>Pseudomonadota</taxon>
        <taxon>Alphaproteobacteria</taxon>
        <taxon>Rhodobacterales</taxon>
        <taxon>Paracoccaceae</taxon>
        <taxon>Planktotalea</taxon>
    </lineage>
</organism>
<keyword evidence="1" id="KW-0805">Transcription regulation</keyword>
<dbReference type="SMART" id="SM00346">
    <property type="entry name" value="HTH_ICLR"/>
    <property type="match status" value="1"/>
</dbReference>
<dbReference type="Pfam" id="PF09339">
    <property type="entry name" value="HTH_IclR"/>
    <property type="match status" value="1"/>
</dbReference>
<dbReference type="Gene3D" id="1.10.10.10">
    <property type="entry name" value="Winged helix-like DNA-binding domain superfamily/Winged helix DNA-binding domain"/>
    <property type="match status" value="1"/>
</dbReference>
<dbReference type="SUPFAM" id="SSF55781">
    <property type="entry name" value="GAF domain-like"/>
    <property type="match status" value="1"/>
</dbReference>
<dbReference type="PANTHER" id="PTHR30136">
    <property type="entry name" value="HELIX-TURN-HELIX TRANSCRIPTIONAL REGULATOR, ICLR FAMILY"/>
    <property type="match status" value="1"/>
</dbReference>
<dbReference type="PROSITE" id="PS51078">
    <property type="entry name" value="ICLR_ED"/>
    <property type="match status" value="1"/>
</dbReference>
<dbReference type="GO" id="GO:0045892">
    <property type="term" value="P:negative regulation of DNA-templated transcription"/>
    <property type="evidence" value="ECO:0007669"/>
    <property type="project" value="TreeGrafter"/>
</dbReference>
<dbReference type="InterPro" id="IPR036390">
    <property type="entry name" value="WH_DNA-bd_sf"/>
</dbReference>
<reference evidence="6 7" key="1">
    <citation type="submission" date="2016-10" db="EMBL/GenBank/DDBJ databases">
        <title>Genome sequence of Planktotalea frisia SH6-1.</title>
        <authorList>
            <person name="Poehlein A."/>
            <person name="Bakenhus I."/>
            <person name="Voget S."/>
            <person name="Brinkhoff T."/>
            <person name="Simon M."/>
        </authorList>
    </citation>
    <scope>NUCLEOTIDE SEQUENCE [LARGE SCALE GENOMIC DNA]</scope>
    <source>
        <strain evidence="6 7">SH6-1</strain>
    </source>
</reference>
<evidence type="ECO:0000259" key="4">
    <source>
        <dbReference type="PROSITE" id="PS51077"/>
    </source>
</evidence>